<evidence type="ECO:0000313" key="2">
    <source>
        <dbReference type="EMBL" id="KAK6165408.1"/>
    </source>
</evidence>
<dbReference type="EMBL" id="JAZGQO010000021">
    <property type="protein sequence ID" value="KAK6165408.1"/>
    <property type="molecule type" value="Genomic_DNA"/>
</dbReference>
<proteinExistence type="predicted"/>
<accession>A0AAN8IZJ0</accession>
<evidence type="ECO:0000256" key="1">
    <source>
        <dbReference type="SAM" id="MobiDB-lite"/>
    </source>
</evidence>
<reference evidence="2 3" key="1">
    <citation type="submission" date="2024-01" db="EMBL/GenBank/DDBJ databases">
        <title>The genome of the rayed Mediterranean limpet Patella caerulea (Linnaeus, 1758).</title>
        <authorList>
            <person name="Anh-Thu Weber A."/>
            <person name="Halstead-Nussloch G."/>
        </authorList>
    </citation>
    <scope>NUCLEOTIDE SEQUENCE [LARGE SCALE GENOMIC DNA]</scope>
    <source>
        <strain evidence="2">AATW-2023a</strain>
        <tissue evidence="2">Whole specimen</tissue>
    </source>
</reference>
<sequence>MADKAASGEMEVEADDKKGDSPSNLEKFITQHYERQKDEGRFDETNEIDNERTENFFSRAIEESRRMNKEINKSKAKSEKLHNEFGTERMTSWRMEHAAEVLLPAEAEQVELSQNL</sequence>
<keyword evidence="3" id="KW-1185">Reference proteome</keyword>
<name>A0AAN8IZJ0_PATCE</name>
<gene>
    <name evidence="2" type="ORF">SNE40_022341</name>
</gene>
<feature type="region of interest" description="Disordered" evidence="1">
    <location>
        <begin position="1"/>
        <end position="24"/>
    </location>
</feature>
<evidence type="ECO:0000313" key="3">
    <source>
        <dbReference type="Proteomes" id="UP001347796"/>
    </source>
</evidence>
<dbReference type="Proteomes" id="UP001347796">
    <property type="component" value="Unassembled WGS sequence"/>
</dbReference>
<protein>
    <submittedName>
        <fullName evidence="2">Uncharacterized protein</fullName>
    </submittedName>
</protein>
<dbReference type="AlphaFoldDB" id="A0AAN8IZJ0"/>
<organism evidence="2 3">
    <name type="scientific">Patella caerulea</name>
    <name type="common">Rayed Mediterranean limpet</name>
    <dbReference type="NCBI Taxonomy" id="87958"/>
    <lineage>
        <taxon>Eukaryota</taxon>
        <taxon>Metazoa</taxon>
        <taxon>Spiralia</taxon>
        <taxon>Lophotrochozoa</taxon>
        <taxon>Mollusca</taxon>
        <taxon>Gastropoda</taxon>
        <taxon>Patellogastropoda</taxon>
        <taxon>Patelloidea</taxon>
        <taxon>Patellidae</taxon>
        <taxon>Patella</taxon>
    </lineage>
</organism>
<comment type="caution">
    <text evidence="2">The sequence shown here is derived from an EMBL/GenBank/DDBJ whole genome shotgun (WGS) entry which is preliminary data.</text>
</comment>